<reference evidence="2 3" key="1">
    <citation type="submission" date="2017-04" db="EMBL/GenBank/DDBJ databases">
        <title>Novel microbial lineages endemic to geothermal iron-oxide mats fill important gaps in the evolutionary history of Archaea.</title>
        <authorList>
            <person name="Jay Z.J."/>
            <person name="Beam J.P."/>
            <person name="Dlakic M."/>
            <person name="Rusch D.B."/>
            <person name="Kozubal M.A."/>
            <person name="Inskeep W.P."/>
        </authorList>
    </citation>
    <scope>NUCLEOTIDE SEQUENCE [LARGE SCALE GENOMIC DNA]</scope>
    <source>
        <strain evidence="2">OSP_D</strain>
    </source>
</reference>
<protein>
    <submittedName>
        <fullName evidence="2">Amidohydrolase</fullName>
    </submittedName>
</protein>
<evidence type="ECO:0000313" key="3">
    <source>
        <dbReference type="Proteomes" id="UP000240322"/>
    </source>
</evidence>
<dbReference type="EMBL" id="NEXE01000068">
    <property type="protein sequence ID" value="PSN90242.1"/>
    <property type="molecule type" value="Genomic_DNA"/>
</dbReference>
<accession>A0A2R6AV49</accession>
<dbReference type="PANTHER" id="PTHR43135:SF3">
    <property type="entry name" value="ALPHA-D-RIBOSE 1-METHYLPHOSPHONATE 5-TRIPHOSPHATE DIPHOSPHATASE"/>
    <property type="match status" value="1"/>
</dbReference>
<name>A0A2R6AV49_9ARCH</name>
<dbReference type="InterPro" id="IPR032466">
    <property type="entry name" value="Metal_Hydrolase"/>
</dbReference>
<dbReference type="Proteomes" id="UP000240322">
    <property type="component" value="Unassembled WGS sequence"/>
</dbReference>
<dbReference type="Gene3D" id="3.20.20.140">
    <property type="entry name" value="Metal-dependent hydrolases"/>
    <property type="match status" value="1"/>
</dbReference>
<dbReference type="InterPro" id="IPR011059">
    <property type="entry name" value="Metal-dep_hydrolase_composite"/>
</dbReference>
<evidence type="ECO:0000259" key="1">
    <source>
        <dbReference type="Pfam" id="PF01979"/>
    </source>
</evidence>
<keyword evidence="2" id="KW-0378">Hydrolase</keyword>
<sequence length="402" mass="43249">MRILIRGGTMFNGLEVVGKSDIVVEDGVIKGVGEAGGQFDVEVDARGMFVMPGMVDAHFHFGGSKGGDLVRGTLAEDSKVRLLRATTWASRIVEAGITTVRDCGEPNAIPLRQGVNEGWLKGPRIFAAGRPLSQTFGHGEFLHTVPVEWNEYFGFAEICDGREECIRGARRVLREGSDFIKIMATGGVLSQRDKPEWPQFTHEEISAIVHEAEKVGTYVAAHAHGDRGARVAVESGVKSIEHGSLLSEETLKLMAERGVVLVPTLSIQELIHKHGKQIGVNDWGLEKIGSVRENIPRVLATAKRLGITILTGTDLGFESGLEIDVGRNFMEPVLLVEVGGLTNLEALRAATSNIRKLGLNVGLIAQGQPADIVVIDGDPATHIRDLAKAKWVIKAGAVVKGS</sequence>
<dbReference type="Gene3D" id="2.30.40.10">
    <property type="entry name" value="Urease, subunit C, domain 1"/>
    <property type="match status" value="1"/>
</dbReference>
<dbReference type="AlphaFoldDB" id="A0A2R6AV49"/>
<gene>
    <name evidence="2" type="ORF">B9Q03_07335</name>
</gene>
<dbReference type="PANTHER" id="PTHR43135">
    <property type="entry name" value="ALPHA-D-RIBOSE 1-METHYLPHOSPHONATE 5-TRIPHOSPHATE DIPHOSPHATASE"/>
    <property type="match status" value="1"/>
</dbReference>
<proteinExistence type="predicted"/>
<dbReference type="Pfam" id="PF01979">
    <property type="entry name" value="Amidohydro_1"/>
    <property type="match status" value="1"/>
</dbReference>
<dbReference type="SUPFAM" id="SSF51338">
    <property type="entry name" value="Composite domain of metallo-dependent hydrolases"/>
    <property type="match status" value="1"/>
</dbReference>
<dbReference type="CDD" id="cd01299">
    <property type="entry name" value="Met_dep_hydrolase_A"/>
    <property type="match status" value="1"/>
</dbReference>
<dbReference type="InterPro" id="IPR051781">
    <property type="entry name" value="Metallo-dep_Hydrolase"/>
</dbReference>
<evidence type="ECO:0000313" key="2">
    <source>
        <dbReference type="EMBL" id="PSN90242.1"/>
    </source>
</evidence>
<dbReference type="SUPFAM" id="SSF51556">
    <property type="entry name" value="Metallo-dependent hydrolases"/>
    <property type="match status" value="1"/>
</dbReference>
<organism evidence="2 3">
    <name type="scientific">Candidatus Marsarchaeota G2 archaeon OSP_D</name>
    <dbReference type="NCBI Taxonomy" id="1978157"/>
    <lineage>
        <taxon>Archaea</taxon>
        <taxon>Candidatus Marsarchaeota</taxon>
        <taxon>Candidatus Marsarchaeota group 2</taxon>
    </lineage>
</organism>
<dbReference type="InterPro" id="IPR006680">
    <property type="entry name" value="Amidohydro-rel"/>
</dbReference>
<comment type="caution">
    <text evidence="2">The sequence shown here is derived from an EMBL/GenBank/DDBJ whole genome shotgun (WGS) entry which is preliminary data.</text>
</comment>
<dbReference type="GO" id="GO:0016810">
    <property type="term" value="F:hydrolase activity, acting on carbon-nitrogen (but not peptide) bonds"/>
    <property type="evidence" value="ECO:0007669"/>
    <property type="project" value="InterPro"/>
</dbReference>
<feature type="domain" description="Amidohydrolase-related" evidence="1">
    <location>
        <begin position="49"/>
        <end position="394"/>
    </location>
</feature>
<dbReference type="InterPro" id="IPR057744">
    <property type="entry name" value="OTAase-like"/>
</dbReference>